<feature type="transmembrane region" description="Helical" evidence="6">
    <location>
        <begin position="126"/>
        <end position="145"/>
    </location>
</feature>
<evidence type="ECO:0000256" key="4">
    <source>
        <dbReference type="ARBA" id="ARBA00023136"/>
    </source>
</evidence>
<keyword evidence="3 6" id="KW-1133">Transmembrane helix</keyword>
<keyword evidence="8" id="KW-1185">Reference proteome</keyword>
<dbReference type="EMBL" id="CAMPGE010000361">
    <property type="protein sequence ID" value="CAI2359107.1"/>
    <property type="molecule type" value="Genomic_DNA"/>
</dbReference>
<evidence type="ECO:0000256" key="2">
    <source>
        <dbReference type="ARBA" id="ARBA00022692"/>
    </source>
</evidence>
<dbReference type="GO" id="GO:0016020">
    <property type="term" value="C:membrane"/>
    <property type="evidence" value="ECO:0007669"/>
    <property type="project" value="UniProtKB-SubCell"/>
</dbReference>
<evidence type="ECO:0008006" key="9">
    <source>
        <dbReference type="Google" id="ProtNLM"/>
    </source>
</evidence>
<dbReference type="PANTHER" id="PTHR14255">
    <property type="entry name" value="CEREBLON"/>
    <property type="match status" value="1"/>
</dbReference>
<gene>
    <name evidence="7" type="ORF">ECRASSUSDP1_LOCUS392</name>
</gene>
<proteinExistence type="predicted"/>
<dbReference type="Proteomes" id="UP001295684">
    <property type="component" value="Unassembled WGS sequence"/>
</dbReference>
<comment type="subcellular location">
    <subcellularLocation>
        <location evidence="1">Membrane</location>
        <topology evidence="1">Multi-pass membrane protein</topology>
    </subcellularLocation>
</comment>
<dbReference type="AlphaFoldDB" id="A0AAD1U293"/>
<evidence type="ECO:0000256" key="6">
    <source>
        <dbReference type="SAM" id="Phobius"/>
    </source>
</evidence>
<dbReference type="InterPro" id="IPR002781">
    <property type="entry name" value="TM_pro_TauE-like"/>
</dbReference>
<feature type="transmembrane region" description="Helical" evidence="6">
    <location>
        <begin position="431"/>
        <end position="450"/>
    </location>
</feature>
<dbReference type="GO" id="GO:0031464">
    <property type="term" value="C:Cul4A-RING E3 ubiquitin ligase complex"/>
    <property type="evidence" value="ECO:0007669"/>
    <property type="project" value="TreeGrafter"/>
</dbReference>
<sequence>MECVESQEEIATTSVAKSYPRLFPKRGKMGLKWARRSLLLATMILMVLASTARAEGETTQTGDESQDTSLKSTEEDHHKDFWPLDPIEYLATVLLIAITVLTNAAGIGGGGALVPILLLYGFKTNVAVALSNAVIFCGGITKFIFEFSGSHPLKKARLVNYNIVALMLPAVMIGSFVGAQLNVITPSVIILFSLGAVLVFVSFKSLKKANSLYKRDKEKEDDSEQELAVELVEVKDQENRQSEEDSWNHSVAYQEDDSFITRNLKNIKRAERTHFHLPKMALILSCLTILLIVALIRKKIISVPGFAFEKCSLKDLVLCSFFICSMIVILIGSIKILKDDYELKKKVNYEFVEGDIQWENKAIFAMSAVAIIGGGLSSLVGLGGGVIFGPLMMEFGVHPKITSVTSMYLIMISTFAATFQFLLMGVMPLDYAVILGLMIVVFVVLGNMFVNKIVEKIGKPSVLALFLAYVIILCTIIVLFTGAFKMYDKISKGENVLASSPYCDM</sequence>
<evidence type="ECO:0000256" key="1">
    <source>
        <dbReference type="ARBA" id="ARBA00004141"/>
    </source>
</evidence>
<accession>A0AAD1U293</accession>
<feature type="transmembrane region" description="Helical" evidence="6">
    <location>
        <begin position="277"/>
        <end position="296"/>
    </location>
</feature>
<feature type="transmembrane region" description="Helical" evidence="6">
    <location>
        <begin position="89"/>
        <end position="120"/>
    </location>
</feature>
<feature type="transmembrane region" description="Helical" evidence="6">
    <location>
        <begin position="407"/>
        <end position="424"/>
    </location>
</feature>
<evidence type="ECO:0000256" key="3">
    <source>
        <dbReference type="ARBA" id="ARBA00022989"/>
    </source>
</evidence>
<feature type="transmembrane region" description="Helical" evidence="6">
    <location>
        <begin position="462"/>
        <end position="484"/>
    </location>
</feature>
<feature type="region of interest" description="Disordered" evidence="5">
    <location>
        <begin position="55"/>
        <end position="75"/>
    </location>
</feature>
<dbReference type="Pfam" id="PF01925">
    <property type="entry name" value="TauE"/>
    <property type="match status" value="2"/>
</dbReference>
<dbReference type="PANTHER" id="PTHR14255:SF3">
    <property type="entry name" value="SULFITE EXPORTER TAUE_SAFE FAMILY PROTEIN 5-RELATED"/>
    <property type="match status" value="1"/>
</dbReference>
<keyword evidence="4 6" id="KW-0472">Membrane</keyword>
<evidence type="ECO:0000256" key="5">
    <source>
        <dbReference type="SAM" id="MobiDB-lite"/>
    </source>
</evidence>
<dbReference type="GO" id="GO:0016567">
    <property type="term" value="P:protein ubiquitination"/>
    <property type="evidence" value="ECO:0007669"/>
    <property type="project" value="TreeGrafter"/>
</dbReference>
<feature type="transmembrane region" description="Helical" evidence="6">
    <location>
        <begin position="183"/>
        <end position="203"/>
    </location>
</feature>
<feature type="compositionally biased region" description="Polar residues" evidence="5">
    <location>
        <begin position="57"/>
        <end position="71"/>
    </location>
</feature>
<organism evidence="7 8">
    <name type="scientific">Euplotes crassus</name>
    <dbReference type="NCBI Taxonomy" id="5936"/>
    <lineage>
        <taxon>Eukaryota</taxon>
        <taxon>Sar</taxon>
        <taxon>Alveolata</taxon>
        <taxon>Ciliophora</taxon>
        <taxon>Intramacronucleata</taxon>
        <taxon>Spirotrichea</taxon>
        <taxon>Hypotrichia</taxon>
        <taxon>Euplotida</taxon>
        <taxon>Euplotidae</taxon>
        <taxon>Moneuplotes</taxon>
    </lineage>
</organism>
<reference evidence="7" key="1">
    <citation type="submission" date="2023-07" db="EMBL/GenBank/DDBJ databases">
        <authorList>
            <consortium name="AG Swart"/>
            <person name="Singh M."/>
            <person name="Singh A."/>
            <person name="Seah K."/>
            <person name="Emmerich C."/>
        </authorList>
    </citation>
    <scope>NUCLEOTIDE SEQUENCE</scope>
    <source>
        <strain evidence="7">DP1</strain>
    </source>
</reference>
<comment type="caution">
    <text evidence="7">The sequence shown here is derived from an EMBL/GenBank/DDBJ whole genome shotgun (WGS) entry which is preliminary data.</text>
</comment>
<feature type="transmembrane region" description="Helical" evidence="6">
    <location>
        <begin position="157"/>
        <end position="177"/>
    </location>
</feature>
<evidence type="ECO:0000313" key="7">
    <source>
        <dbReference type="EMBL" id="CAI2359107.1"/>
    </source>
</evidence>
<feature type="transmembrane region" description="Helical" evidence="6">
    <location>
        <begin position="316"/>
        <end position="337"/>
    </location>
</feature>
<evidence type="ECO:0000313" key="8">
    <source>
        <dbReference type="Proteomes" id="UP001295684"/>
    </source>
</evidence>
<keyword evidence="2 6" id="KW-0812">Transmembrane</keyword>
<protein>
    <recommendedName>
        <fullName evidence="9">Sulfite exporter TauE/SafE family protein</fullName>
    </recommendedName>
</protein>
<name>A0AAD1U293_EUPCR</name>
<feature type="transmembrane region" description="Helical" evidence="6">
    <location>
        <begin position="363"/>
        <end position="387"/>
    </location>
</feature>